<feature type="transmembrane region" description="Helical" evidence="2">
    <location>
        <begin position="1418"/>
        <end position="1445"/>
    </location>
</feature>
<dbReference type="PANTHER" id="PTHR11319:SF35">
    <property type="entry name" value="OUTER MEMBRANE PROTEIN PMPC-RELATED"/>
    <property type="match status" value="1"/>
</dbReference>
<keyword evidence="2" id="KW-0812">Transmembrane</keyword>
<feature type="compositionally biased region" description="Basic residues" evidence="1">
    <location>
        <begin position="1214"/>
        <end position="1224"/>
    </location>
</feature>
<feature type="signal peptide" evidence="3">
    <location>
        <begin position="1"/>
        <end position="26"/>
    </location>
</feature>
<dbReference type="PANTHER" id="PTHR11319">
    <property type="entry name" value="G PROTEIN-COUPLED RECEPTOR-RELATED"/>
    <property type="match status" value="1"/>
</dbReference>
<reference evidence="5 6" key="1">
    <citation type="journal article" date="2015" name="Genome Biol. Evol.">
        <title>Comparative Genomics of a Bacterivorous Green Alga Reveals Evolutionary Causalities and Consequences of Phago-Mixotrophic Mode of Nutrition.</title>
        <authorList>
            <person name="Burns J.A."/>
            <person name="Paasch A."/>
            <person name="Narechania A."/>
            <person name="Kim E."/>
        </authorList>
    </citation>
    <scope>NUCLEOTIDE SEQUENCE [LARGE SCALE GENOMIC DNA]</scope>
    <source>
        <strain evidence="5 6">PLY_AMNH</strain>
    </source>
</reference>
<feature type="transmembrane region" description="Helical" evidence="2">
    <location>
        <begin position="1661"/>
        <end position="1683"/>
    </location>
</feature>
<keyword evidence="2" id="KW-1133">Transmembrane helix</keyword>
<evidence type="ECO:0000313" key="6">
    <source>
        <dbReference type="Proteomes" id="UP001190700"/>
    </source>
</evidence>
<feature type="domain" description="Right handed beta helix" evidence="4">
    <location>
        <begin position="533"/>
        <end position="708"/>
    </location>
</feature>
<organism evidence="5 6">
    <name type="scientific">Cymbomonas tetramitiformis</name>
    <dbReference type="NCBI Taxonomy" id="36881"/>
    <lineage>
        <taxon>Eukaryota</taxon>
        <taxon>Viridiplantae</taxon>
        <taxon>Chlorophyta</taxon>
        <taxon>Pyramimonadophyceae</taxon>
        <taxon>Pyramimonadales</taxon>
        <taxon>Pyramimonadaceae</taxon>
        <taxon>Cymbomonas</taxon>
    </lineage>
</organism>
<evidence type="ECO:0000313" key="5">
    <source>
        <dbReference type="EMBL" id="KAK3238824.1"/>
    </source>
</evidence>
<feature type="domain" description="Right handed beta helix" evidence="4">
    <location>
        <begin position="248"/>
        <end position="407"/>
    </location>
</feature>
<dbReference type="Gene3D" id="2.160.20.20">
    <property type="match status" value="1"/>
</dbReference>
<keyword evidence="2" id="KW-0472">Membrane</keyword>
<dbReference type="EMBL" id="LGRX02034096">
    <property type="protein sequence ID" value="KAK3238824.1"/>
    <property type="molecule type" value="Genomic_DNA"/>
</dbReference>
<evidence type="ECO:0000256" key="3">
    <source>
        <dbReference type="SAM" id="SignalP"/>
    </source>
</evidence>
<accession>A0AAE0ESM8</accession>
<gene>
    <name evidence="5" type="ORF">CYMTET_51203</name>
</gene>
<dbReference type="InterPro" id="IPR012332">
    <property type="entry name" value="Autotransporter_pectin_lyase_C"/>
</dbReference>
<name>A0AAE0ESM8_9CHLO</name>
<sequence>MQWYPSFIGVAFEFLCLTATFVAVAAKADTSSAPSASFEGCSCSCEVSEVNHDDQVPWILPLPRGRTFGGEHHSRPPPYPEPLSFSPQAGMTRTTRRPAQIRSGPQSDDNGLLVLPQRSAPPPNSAAWAARNRVRRSTAEDSDCSEMPLFLNDTTAHVNSSLCGHAQLAEAVANASISIIILTVHLRLQDASNMSRVSRPLRVNGDCRGAICEIDGGQTGPLFHIEEGALTLTRLSLVNFSNPEGGVIHMENSADLVLDDCIVAHNIGEYGGAIHVARSDSVVVRRSTLAHNYAVRQGGAMDVKETDRLILIETNMSHNRGGSESAGGMYLWNLRTVISVSKSVLEHNRGRYGGAIGAVQCQKIEISDSKLRYNSVGANQGGAIFVYAVPGGLTLNNSVLSDNAAGYGPGLYLQLSGPAFIDGILAEHNIASKKGGVIDLYSSADLWIADSNMNHNYAKEEGGVISADGGTEALRLTVTMTNCAALYNTAEYGGVLMATNVVGVTILACDLSFNVAQKEGGCIYHAHGEGASGRAIITNSRLAHSSAALQGGAISGFGSQMHIAGCQINSSSAQRGGGISVHDSAELRVEQTMITHNRADIAGGAIFAGQRSVVAVTNGSVLALNVGPTGGGAALDGHTNLSMDNCTLTGNGAAHLSGSEGGSLWLNDGSAAVVSGSLFQDGQAEHGGAIAFGSAAATIQVASCNFRGLEADRGGAIFLRPQSSASQIRLHDLRFEFNDALVGPNICWEYHPAAVAPECTECSVHSPGSPMLASSTAKHALLVGDEVISELILGVSGEAFTPEVSFVSLDYYGERIVSLGTSVVLASAGDQQASLSGQTLGLSTRGQDNVVFADLVMRSHPGRNTSMTFTLLCESSANAGCTPDNLTVTVAMAPCGSGSQFLENVQLCQTCARDTLKLSNNSDACWDCPLGLTCHGGSNFSVQGGWWIATESVQRCVEDKGAESTEDPLACFMARIYECDVAEACPGAASILDEEGQVGLQQQCENGYRSDLVLCGGCESGYEMTATGLCQACPEAGWINLIRLGLPVAILVGAALLLVWRYKLRLLTTVRHRMRRSVIMQSVVSTRKMFRLQSLLSLLLNYIQVLGQQTQILPQEAFPGIYKDYLQLMYALRFNMIHSLGLQCLISGRASDPPVEESLGLTFFELEFVLIASTFILICLPIGLLATWNIIKMSRAHLMAISLQAAGKINWRRSRTRGHRKRSRSLTVEHIHQPPIRDQGQEEGAADFWPPADAEPSTIADAVASGAMWQMNVAYASSDPGTAAVPVALPATAASADDSSDATALQNKKPPSLSIQTNSIVQWVEGPSQRGGDVNVDAELEQDLVPERISPGTDLERHLAPSDDLNAATVPSGGDRPGGSRGQSADPGQVNETRKKELRKKSSMKQAEPASMNQEVMVVAYCSVATFLLVLIHPVVATAAFQVFFCDSMHWKNVEPTYWLHLGRARQCYVGPWNYIATISAILIITFVFGMPIGLIFVTHFYHRRKQVMLHGTPFFIPGSSIQIQTLEGEAAHGGGEVSDQECDSGITFKVPHGRKGELVTVQPVFCWGEERSGDVDKFQNQLNDKSVAVYLGPYVRPWKEKYFYWQGCDVLLRLSYTGMVILVKQHTAQYELVFTCVMSIIALTLQAYCRPFNDRQLNEVQVLVGLVYALSNCGYMAQYYILASDHNSESIMLAHGRSTYDGVKALSAKLDDE</sequence>
<feature type="transmembrane region" description="Helical" evidence="2">
    <location>
        <begin position="1475"/>
        <end position="1502"/>
    </location>
</feature>
<evidence type="ECO:0000256" key="2">
    <source>
        <dbReference type="SAM" id="Phobius"/>
    </source>
</evidence>
<keyword evidence="6" id="KW-1185">Reference proteome</keyword>
<feature type="region of interest" description="Disordered" evidence="1">
    <location>
        <begin position="1351"/>
        <end position="1407"/>
    </location>
</feature>
<dbReference type="Pfam" id="PF13229">
    <property type="entry name" value="Beta_helix"/>
    <property type="match status" value="2"/>
</dbReference>
<protein>
    <recommendedName>
        <fullName evidence="4">Right handed beta helix domain-containing protein</fullName>
    </recommendedName>
</protein>
<dbReference type="InterPro" id="IPR011050">
    <property type="entry name" value="Pectin_lyase_fold/virulence"/>
</dbReference>
<feature type="region of interest" description="Disordered" evidence="1">
    <location>
        <begin position="1214"/>
        <end position="1252"/>
    </location>
</feature>
<dbReference type="InterPro" id="IPR039448">
    <property type="entry name" value="Beta_helix"/>
</dbReference>
<comment type="caution">
    <text evidence="5">The sequence shown here is derived from an EMBL/GenBank/DDBJ whole genome shotgun (WGS) entry which is preliminary data.</text>
</comment>
<feature type="region of interest" description="Disordered" evidence="1">
    <location>
        <begin position="67"/>
        <end position="131"/>
    </location>
</feature>
<evidence type="ECO:0000259" key="4">
    <source>
        <dbReference type="Pfam" id="PF13229"/>
    </source>
</evidence>
<evidence type="ECO:0000256" key="1">
    <source>
        <dbReference type="SAM" id="MobiDB-lite"/>
    </source>
</evidence>
<proteinExistence type="predicted"/>
<feature type="chain" id="PRO_5042232211" description="Right handed beta helix domain-containing protein" evidence="3">
    <location>
        <begin position="27"/>
        <end position="1714"/>
    </location>
</feature>
<dbReference type="Proteomes" id="UP001190700">
    <property type="component" value="Unassembled WGS sequence"/>
</dbReference>
<feature type="transmembrane region" description="Helical" evidence="2">
    <location>
        <begin position="1168"/>
        <end position="1191"/>
    </location>
</feature>
<keyword evidence="3" id="KW-0732">Signal</keyword>
<dbReference type="SUPFAM" id="SSF51126">
    <property type="entry name" value="Pectin lyase-like"/>
    <property type="match status" value="3"/>
</dbReference>